<accession>V9IGN2</accession>
<protein>
    <recommendedName>
        <fullName evidence="2">RRM domain-containing protein</fullName>
    </recommendedName>
</protein>
<reference evidence="1" key="1">
    <citation type="submission" date="2011-11" db="EMBL/GenBank/DDBJ databases">
        <title>Decoding the brain transcriptome of the Eastern honeybee (Apis cerana) based on pyrosequencing.</title>
        <authorList>
            <person name="Sun L."/>
            <person name="Zheng H."/>
            <person name="Wang Y."/>
            <person name="Xie X."/>
            <person name="Zhu Y."/>
            <person name="Gu W."/>
            <person name="Wang S."/>
        </authorList>
    </citation>
    <scope>NUCLEOTIDE SEQUENCE</scope>
    <source>
        <tissue evidence="1">Brain</tissue>
    </source>
</reference>
<dbReference type="AlphaFoldDB" id="V9IGN2"/>
<dbReference type="SUPFAM" id="SSF54928">
    <property type="entry name" value="RNA-binding domain, RBD"/>
    <property type="match status" value="1"/>
</dbReference>
<dbReference type="EMBL" id="JR041635">
    <property type="protein sequence ID" value="AEY59484.1"/>
    <property type="molecule type" value="mRNA"/>
</dbReference>
<name>V9IGN2_APICE</name>
<dbReference type="InterPro" id="IPR035979">
    <property type="entry name" value="RBD_domain_sf"/>
</dbReference>
<evidence type="ECO:0008006" key="2">
    <source>
        <dbReference type="Google" id="ProtNLM"/>
    </source>
</evidence>
<dbReference type="Gene3D" id="3.30.70.330">
    <property type="match status" value="1"/>
</dbReference>
<dbReference type="InterPro" id="IPR012677">
    <property type="entry name" value="Nucleotide-bd_a/b_plait_sf"/>
</dbReference>
<dbReference type="GO" id="GO:0003676">
    <property type="term" value="F:nucleic acid binding"/>
    <property type="evidence" value="ECO:0007669"/>
    <property type="project" value="InterPro"/>
</dbReference>
<sequence length="38" mass="4350">MPTGDARVAFASPSEAQRALRELKHCKMRDRTIYMKLA</sequence>
<evidence type="ECO:0000313" key="1">
    <source>
        <dbReference type="EMBL" id="AEY59484.1"/>
    </source>
</evidence>
<proteinExistence type="evidence at transcript level"/>
<organism evidence="1">
    <name type="scientific">Apis cerana</name>
    <name type="common">Indian honeybee</name>
    <dbReference type="NCBI Taxonomy" id="7461"/>
    <lineage>
        <taxon>Eukaryota</taxon>
        <taxon>Metazoa</taxon>
        <taxon>Ecdysozoa</taxon>
        <taxon>Arthropoda</taxon>
        <taxon>Hexapoda</taxon>
        <taxon>Insecta</taxon>
        <taxon>Pterygota</taxon>
        <taxon>Neoptera</taxon>
        <taxon>Endopterygota</taxon>
        <taxon>Hymenoptera</taxon>
        <taxon>Apocrita</taxon>
        <taxon>Aculeata</taxon>
        <taxon>Apoidea</taxon>
        <taxon>Anthophila</taxon>
        <taxon>Apidae</taxon>
        <taxon>Apis</taxon>
    </lineage>
</organism>
<gene>
    <name evidence="1" type="ORF">ACCB02842</name>
</gene>